<dbReference type="Gene3D" id="3.40.190.10">
    <property type="entry name" value="Periplasmic binding protein-like II"/>
    <property type="match status" value="1"/>
</dbReference>
<dbReference type="EMBL" id="QETB01000003">
    <property type="protein sequence ID" value="PWF26592.1"/>
    <property type="molecule type" value="Genomic_DNA"/>
</dbReference>
<dbReference type="RefSeq" id="WP_109093665.1">
    <property type="nucleotide sequence ID" value="NZ_QETB01000003.1"/>
</dbReference>
<name>A0A2V1K5K8_9ACTO</name>
<feature type="chain" id="PRO_5015971292" evidence="1">
    <location>
        <begin position="25"/>
        <end position="451"/>
    </location>
</feature>
<reference evidence="3" key="1">
    <citation type="submission" date="2018-05" db="EMBL/GenBank/DDBJ databases">
        <authorList>
            <person name="Li Y."/>
        </authorList>
    </citation>
    <scope>NUCLEOTIDE SEQUENCE [LARGE SCALE GENOMIC DNA]</scope>
    <source>
        <strain evidence="3">sk1b4</strain>
    </source>
</reference>
<dbReference type="OrthoDB" id="2515046at2"/>
<sequence length="451" mass="48413">MTRKIGRKASAITAAFALATFGLAACGSDDEDTNGDAPTEVDSDALEAALEEGGELTYWTWTPSGEAQADAFMEAYPNVTVDVVNAGTNEEQYTKLQNAIKAGSGAPDVAQIEYYAVPQFALTDSLLDLSQYGFGELEDQYTPGPWAGVTDGDSVYGLPQDSGPMALFYNEAIFKEAGIDEAPTTWEEFAEDAKTIHEWDDSVYITHDAGDAGFVTSMIWQAGGQPFSTTDGTNVSIDFSDEGTQKFTSMWDELIKDDLISPIAGWSNEWYQALNQGKIASLITGAWMPGNLISGVEDTAGDWRVAPMPTYDGTAANSENGGSAQAVVKQTENPELAAAFLKWLNNSEESIDIFLESGGFPSTTADLEDEEFLADAPEYFGGQNINEVLAQGATEVLTGWEYLPYQVYANSVFGDTVGKAYTGDTTLDDGLAAWQDSLIEYGSGQGFTVNE</sequence>
<dbReference type="PROSITE" id="PS51257">
    <property type="entry name" value="PROKAR_LIPOPROTEIN"/>
    <property type="match status" value="1"/>
</dbReference>
<dbReference type="CDD" id="cd13585">
    <property type="entry name" value="PBP2_TMBP_like"/>
    <property type="match status" value="1"/>
</dbReference>
<dbReference type="Pfam" id="PF01547">
    <property type="entry name" value="SBP_bac_1"/>
    <property type="match status" value="1"/>
</dbReference>
<dbReference type="InterPro" id="IPR006059">
    <property type="entry name" value="SBP"/>
</dbReference>
<dbReference type="Proteomes" id="UP000245283">
    <property type="component" value="Unassembled WGS sequence"/>
</dbReference>
<evidence type="ECO:0000256" key="1">
    <source>
        <dbReference type="SAM" id="SignalP"/>
    </source>
</evidence>
<proteinExistence type="predicted"/>
<gene>
    <name evidence="2" type="ORF">DD236_07030</name>
</gene>
<accession>A0A2V1K5K8</accession>
<dbReference type="PANTHER" id="PTHR43649:SF14">
    <property type="entry name" value="BLR3389 PROTEIN"/>
    <property type="match status" value="1"/>
</dbReference>
<dbReference type="SUPFAM" id="SSF53850">
    <property type="entry name" value="Periplasmic binding protein-like II"/>
    <property type="match status" value="1"/>
</dbReference>
<dbReference type="AlphaFoldDB" id="A0A2V1K5K8"/>
<evidence type="ECO:0000313" key="2">
    <source>
        <dbReference type="EMBL" id="PWF26592.1"/>
    </source>
</evidence>
<keyword evidence="1" id="KW-0732">Signal</keyword>
<comment type="caution">
    <text evidence="2">The sequence shown here is derived from an EMBL/GenBank/DDBJ whole genome shotgun (WGS) entry which is preliminary data.</text>
</comment>
<dbReference type="InterPro" id="IPR050490">
    <property type="entry name" value="Bact_solute-bd_prot1"/>
</dbReference>
<evidence type="ECO:0000313" key="3">
    <source>
        <dbReference type="Proteomes" id="UP000245283"/>
    </source>
</evidence>
<keyword evidence="3" id="KW-1185">Reference proteome</keyword>
<protein>
    <submittedName>
        <fullName evidence="2">Sugar ABC transporter substrate-binding protein</fullName>
    </submittedName>
</protein>
<dbReference type="PANTHER" id="PTHR43649">
    <property type="entry name" value="ARABINOSE-BINDING PROTEIN-RELATED"/>
    <property type="match status" value="1"/>
</dbReference>
<feature type="signal peptide" evidence="1">
    <location>
        <begin position="1"/>
        <end position="24"/>
    </location>
</feature>
<organism evidence="2 3">
    <name type="scientific">Ancrocorticia populi</name>
    <dbReference type="NCBI Taxonomy" id="2175228"/>
    <lineage>
        <taxon>Bacteria</taxon>
        <taxon>Bacillati</taxon>
        <taxon>Actinomycetota</taxon>
        <taxon>Actinomycetes</taxon>
        <taxon>Actinomycetales</taxon>
        <taxon>Actinomycetaceae</taxon>
        <taxon>Ancrocorticia</taxon>
    </lineage>
</organism>